<feature type="compositionally biased region" description="Low complexity" evidence="1">
    <location>
        <begin position="867"/>
        <end position="880"/>
    </location>
</feature>
<evidence type="ECO:0000313" key="3">
    <source>
        <dbReference type="EMBL" id="CAG4966213.1"/>
    </source>
</evidence>
<feature type="compositionally biased region" description="Basic residues" evidence="1">
    <location>
        <begin position="804"/>
        <end position="815"/>
    </location>
</feature>
<dbReference type="GO" id="GO:0005737">
    <property type="term" value="C:cytoplasm"/>
    <property type="evidence" value="ECO:0007669"/>
    <property type="project" value="TreeGrafter"/>
</dbReference>
<dbReference type="GO" id="GO:0004077">
    <property type="term" value="F:biotin--[biotin carboxyl-carrier protein] ligase activity"/>
    <property type="evidence" value="ECO:0007669"/>
    <property type="project" value="TreeGrafter"/>
</dbReference>
<proteinExistence type="predicted"/>
<accession>A0A8S3WL74</accession>
<feature type="region of interest" description="Disordered" evidence="1">
    <location>
        <begin position="904"/>
        <end position="928"/>
    </location>
</feature>
<feature type="compositionally biased region" description="Low complexity" evidence="1">
    <location>
        <begin position="907"/>
        <end position="922"/>
    </location>
</feature>
<feature type="compositionally biased region" description="Basic and acidic residues" evidence="1">
    <location>
        <begin position="283"/>
        <end position="316"/>
    </location>
</feature>
<evidence type="ECO:0000313" key="4">
    <source>
        <dbReference type="Proteomes" id="UP000691718"/>
    </source>
</evidence>
<feature type="region of interest" description="Disordered" evidence="1">
    <location>
        <begin position="867"/>
        <end position="887"/>
    </location>
</feature>
<organism evidence="3 4">
    <name type="scientific">Parnassius apollo</name>
    <name type="common">Apollo butterfly</name>
    <name type="synonym">Papilio apollo</name>
    <dbReference type="NCBI Taxonomy" id="110799"/>
    <lineage>
        <taxon>Eukaryota</taxon>
        <taxon>Metazoa</taxon>
        <taxon>Ecdysozoa</taxon>
        <taxon>Arthropoda</taxon>
        <taxon>Hexapoda</taxon>
        <taxon>Insecta</taxon>
        <taxon>Pterygota</taxon>
        <taxon>Neoptera</taxon>
        <taxon>Endopterygota</taxon>
        <taxon>Lepidoptera</taxon>
        <taxon>Glossata</taxon>
        <taxon>Ditrysia</taxon>
        <taxon>Papilionoidea</taxon>
        <taxon>Papilionidae</taxon>
        <taxon>Parnassiinae</taxon>
        <taxon>Parnassini</taxon>
        <taxon>Parnassius</taxon>
        <taxon>Parnassius</taxon>
    </lineage>
</organism>
<dbReference type="InterPro" id="IPR004143">
    <property type="entry name" value="BPL_LPL_catalytic"/>
</dbReference>
<feature type="domain" description="BPL/LPL catalytic" evidence="2">
    <location>
        <begin position="942"/>
        <end position="1121"/>
    </location>
</feature>
<name>A0A8S3WL74_PARAO</name>
<dbReference type="Pfam" id="PF03099">
    <property type="entry name" value="BPL_LplA_LipB"/>
    <property type="match status" value="1"/>
</dbReference>
<dbReference type="PROSITE" id="PS51733">
    <property type="entry name" value="BPL_LPL_CATALYTIC"/>
    <property type="match status" value="1"/>
</dbReference>
<feature type="region of interest" description="Disordered" evidence="1">
    <location>
        <begin position="797"/>
        <end position="819"/>
    </location>
</feature>
<reference evidence="3" key="1">
    <citation type="submission" date="2021-04" db="EMBL/GenBank/DDBJ databases">
        <authorList>
            <person name="Tunstrom K."/>
        </authorList>
    </citation>
    <scope>NUCLEOTIDE SEQUENCE</scope>
</reference>
<dbReference type="Proteomes" id="UP000691718">
    <property type="component" value="Unassembled WGS sequence"/>
</dbReference>
<evidence type="ECO:0000256" key="1">
    <source>
        <dbReference type="SAM" id="MobiDB-lite"/>
    </source>
</evidence>
<comment type="caution">
    <text evidence="3">The sequence shown here is derived from an EMBL/GenBank/DDBJ whole genome shotgun (WGS) entry which is preliminary data.</text>
</comment>
<keyword evidence="4" id="KW-1185">Reference proteome</keyword>
<dbReference type="AlphaFoldDB" id="A0A8S3WL74"/>
<gene>
    <name evidence="3" type="ORF">PAPOLLO_LOCUS7568</name>
</gene>
<evidence type="ECO:0000259" key="2">
    <source>
        <dbReference type="PROSITE" id="PS51733"/>
    </source>
</evidence>
<dbReference type="EMBL" id="CAJQZP010000527">
    <property type="protein sequence ID" value="CAG4966213.1"/>
    <property type="molecule type" value="Genomic_DNA"/>
</dbReference>
<feature type="region of interest" description="Disordered" evidence="1">
    <location>
        <begin position="274"/>
        <end position="316"/>
    </location>
</feature>
<protein>
    <submittedName>
        <fullName evidence="3">(apollo) hypothetical protein</fullName>
    </submittedName>
</protein>
<dbReference type="OrthoDB" id="10250105at2759"/>
<dbReference type="PANTHER" id="PTHR12835:SF5">
    <property type="entry name" value="BIOTIN--PROTEIN LIGASE"/>
    <property type="match status" value="1"/>
</dbReference>
<dbReference type="PANTHER" id="PTHR12835">
    <property type="entry name" value="BIOTIN PROTEIN LIGASE"/>
    <property type="match status" value="1"/>
</dbReference>
<sequence length="1197" mass="131813">MLLTPIYIAMTFIKTWRIRSFRARLLEFLSGNTSVAFCKVPENAAETPTLSSKLCTNPKNAYLCDLLDYTNASRICSMKPTQCIEINDWVTCAGGLPLGSSDISPVTDLDVEVLLECEMEPHEGSSHHDIISLESMGQPVAWKAGSHLAIVLKTNIEHLSVVGFHFTGGEFIIDHKLPVVRIQTVQISGEPNNAADVSMRGLRSDIQQGLKQFPELFQWPVHAALLRKLSKVVDIKSDIRNTTVEMNGGTDQVMDTTPVKRSVTMADVSTITTKSLSPDEEFDKPVETIKVDENVKSQEKSPEKKSKDKSEENGKEVVVENVTVEIQHNITPKKSSLKLDLRKGTSQLSTSLLNISSQIKSVTTHKRIISTSGPKKTQPQIDATQAIKEEHKNKCSPQQSTSKSLKSFRPLVNTKSPNILIYSDSVAARDNLEASLRKVLDCDRYTLYSVSRESLEAGAWRGRAALVAVAGCVGRCAPLLLAHLLDGGRLLALCSDLLHTVLPYYKTAEVRENEIVQFSYDKWKSVKMKHHIFCYQASPAKKQFSTESDRQPSKYTGHPGHELDIQILASEETWRTPSLLQATDTINNGIAIFSQIHLEADPSDYLGEEGLKSNEARLGILHKIMGDILGLHVKDPKEIRNLDYTMGYFLGNHVHKLSLVDGWCPPVEEGKRVKKLDKLTIQWCMRGEEPIEPPSATFLPVCLYECPENFSTVEYFDNLTSASLGRLVVYADVIESTTHVVGGGALAHGVAAVARRQLAALGRAGNAWLTPPGQAAVSLQRGASTVCHVTRRQYRVSRNAAPARRSRPRRQRLAHATRTGGRVAAGTVCHVARWQLAARGRVGNAWLTPPGQAAVSLRVPCVTQRGASSAPAVAPATPGSRRPDRRPCRCRYRVSRSAAPVPYVTKRGASSAPAAAPAMPGSRRPDRRPCRCRYRVSCSAEPARRPRLRWQRLAHATLTGGRVAAGTVCHVARCQLGARGRAGNAWLTPPGQAAVSLQVWRKMSPTLSLIQHAAALAVVRAVRTDPAYEHLDIRIKWPNDIYYGRDVKIGGVITTASCLDDDVILHIGTGVNISNSVPTTCVNDIISEYNKEHGTNLASISIEKFLARYCSQLERILDYIDTKGGLEAFLEQYYQYWLHDQEEIRVKCKDSDTPIEGTITGVDEAGWLRVRIGGQEIKVAPDGNTFDIMSGLIAPKI</sequence>